<sequence length="125" mass="13722">MFKAIAGIVIGVVFLVIAAFTAWSTWDFLRTAIAVPGEVVSLNAGGSHPQVEFVTRTGERISYPQGGMIYGTKVGDKVTVLYQPEAPSRTATINRFGAVWNWTLMAFIFGIGFIFFALMNFPPRK</sequence>
<dbReference type="RefSeq" id="WP_059632435.1">
    <property type="nucleotide sequence ID" value="NZ_LOTK01000026.1"/>
</dbReference>
<evidence type="ECO:0000313" key="2">
    <source>
        <dbReference type="EMBL" id="KUZ92497.1"/>
    </source>
</evidence>
<protein>
    <recommendedName>
        <fullName evidence="4">DUF3592 domain-containing protein</fullName>
    </recommendedName>
</protein>
<comment type="caution">
    <text evidence="2">The sequence shown here is derived from an EMBL/GenBank/DDBJ whole genome shotgun (WGS) entry which is preliminary data.</text>
</comment>
<accession>A0A102LFE5</accession>
<dbReference type="AlphaFoldDB" id="A0A102LFE5"/>
<feature type="transmembrane region" description="Helical" evidence="1">
    <location>
        <begin position="7"/>
        <end position="26"/>
    </location>
</feature>
<evidence type="ECO:0008006" key="4">
    <source>
        <dbReference type="Google" id="ProtNLM"/>
    </source>
</evidence>
<evidence type="ECO:0000256" key="1">
    <source>
        <dbReference type="SAM" id="Phobius"/>
    </source>
</evidence>
<keyword evidence="1" id="KW-0472">Membrane</keyword>
<organism evidence="2 3">
    <name type="scientific">Burkholderia ubonensis</name>
    <dbReference type="NCBI Taxonomy" id="101571"/>
    <lineage>
        <taxon>Bacteria</taxon>
        <taxon>Pseudomonadati</taxon>
        <taxon>Pseudomonadota</taxon>
        <taxon>Betaproteobacteria</taxon>
        <taxon>Burkholderiales</taxon>
        <taxon>Burkholderiaceae</taxon>
        <taxon>Burkholderia</taxon>
        <taxon>Burkholderia cepacia complex</taxon>
    </lineage>
</organism>
<feature type="transmembrane region" description="Helical" evidence="1">
    <location>
        <begin position="99"/>
        <end position="121"/>
    </location>
</feature>
<proteinExistence type="predicted"/>
<evidence type="ECO:0000313" key="3">
    <source>
        <dbReference type="Proteomes" id="UP000065521"/>
    </source>
</evidence>
<keyword evidence="1" id="KW-0812">Transmembrane</keyword>
<keyword evidence="1" id="KW-1133">Transmembrane helix</keyword>
<dbReference type="Proteomes" id="UP000065521">
    <property type="component" value="Unassembled WGS sequence"/>
</dbReference>
<name>A0A102LFE5_9BURK</name>
<reference evidence="2 3" key="1">
    <citation type="submission" date="2015-11" db="EMBL/GenBank/DDBJ databases">
        <title>Expanding the genomic diversity of Burkholderia species for the development of highly accurate diagnostics.</title>
        <authorList>
            <person name="Sahl J."/>
            <person name="Keim P."/>
            <person name="Wagner D."/>
        </authorList>
    </citation>
    <scope>NUCLEOTIDE SEQUENCE [LARGE SCALE GENOMIC DNA]</scope>
    <source>
        <strain evidence="2 3">RF32-BP4</strain>
    </source>
</reference>
<gene>
    <name evidence="2" type="ORF">WI38_10160</name>
</gene>
<dbReference type="EMBL" id="LOTN01000021">
    <property type="protein sequence ID" value="KUZ92497.1"/>
    <property type="molecule type" value="Genomic_DNA"/>
</dbReference>